<evidence type="ECO:0000313" key="2">
    <source>
        <dbReference type="EMBL" id="KAL1499225.1"/>
    </source>
</evidence>
<comment type="caution">
    <text evidence="2">The sequence shown here is derived from an EMBL/GenBank/DDBJ whole genome shotgun (WGS) entry which is preliminary data.</text>
</comment>
<proteinExistence type="predicted"/>
<reference evidence="2 3" key="1">
    <citation type="journal article" date="2024" name="Science">
        <title>Giant polyketide synthase enzymes in the biosynthesis of giant marine polyether toxins.</title>
        <authorList>
            <person name="Fallon T.R."/>
            <person name="Shende V.V."/>
            <person name="Wierzbicki I.H."/>
            <person name="Pendleton A.L."/>
            <person name="Watervoot N.F."/>
            <person name="Auber R.P."/>
            <person name="Gonzalez D.J."/>
            <person name="Wisecaver J.H."/>
            <person name="Moore B.S."/>
        </authorList>
    </citation>
    <scope>NUCLEOTIDE SEQUENCE [LARGE SCALE GENOMIC DNA]</scope>
    <source>
        <strain evidence="2 3">12B1</strain>
    </source>
</reference>
<dbReference type="Proteomes" id="UP001515480">
    <property type="component" value="Unassembled WGS sequence"/>
</dbReference>
<organism evidence="2 3">
    <name type="scientific">Prymnesium parvum</name>
    <name type="common">Toxic golden alga</name>
    <dbReference type="NCBI Taxonomy" id="97485"/>
    <lineage>
        <taxon>Eukaryota</taxon>
        <taxon>Haptista</taxon>
        <taxon>Haptophyta</taxon>
        <taxon>Prymnesiophyceae</taxon>
        <taxon>Prymnesiales</taxon>
        <taxon>Prymnesiaceae</taxon>
        <taxon>Prymnesium</taxon>
    </lineage>
</organism>
<dbReference type="GO" id="GO:0016579">
    <property type="term" value="P:protein deubiquitination"/>
    <property type="evidence" value="ECO:0007669"/>
    <property type="project" value="TreeGrafter"/>
</dbReference>
<evidence type="ECO:0000313" key="3">
    <source>
        <dbReference type="Proteomes" id="UP001515480"/>
    </source>
</evidence>
<feature type="compositionally biased region" description="Polar residues" evidence="1">
    <location>
        <begin position="166"/>
        <end position="176"/>
    </location>
</feature>
<accession>A0AB34IH58</accession>
<dbReference type="PANTHER" id="PTHR12419">
    <property type="entry name" value="OTU DOMAIN CONTAINING PROTEIN"/>
    <property type="match status" value="1"/>
</dbReference>
<dbReference type="GO" id="GO:0004843">
    <property type="term" value="F:cysteine-type deubiquitinase activity"/>
    <property type="evidence" value="ECO:0007669"/>
    <property type="project" value="TreeGrafter"/>
</dbReference>
<evidence type="ECO:0000256" key="1">
    <source>
        <dbReference type="SAM" id="MobiDB-lite"/>
    </source>
</evidence>
<evidence type="ECO:0008006" key="4">
    <source>
        <dbReference type="Google" id="ProtNLM"/>
    </source>
</evidence>
<dbReference type="EMBL" id="JBGBPQ010000026">
    <property type="protein sequence ID" value="KAL1499225.1"/>
    <property type="molecule type" value="Genomic_DNA"/>
</dbReference>
<protein>
    <recommendedName>
        <fullName evidence="4">OTU domain-containing protein</fullName>
    </recommendedName>
</protein>
<dbReference type="AlphaFoldDB" id="A0AB34IH58"/>
<dbReference type="PANTHER" id="PTHR12419:SF7">
    <property type="entry name" value="OTU DOMAIN-CONTAINING PROTEIN 3"/>
    <property type="match status" value="1"/>
</dbReference>
<gene>
    <name evidence="2" type="ORF">AB1Y20_013731</name>
</gene>
<sequence length="734" mass="82182">MRLCTCPTSSGKEACAAWRMPVAARDFHDVMKERNSGTIPDNQEHFQLLFVELFMNYADHHLSTPFNKVTKAEEHRTALVRVRLKWQGHPYEKSGLRIMQYDPPTPERALLDMAQEFWRWLQRDTPACNAAKLRTSALRSRAHHVSQDVVEGVSDGALHDNPSLPGGQTLSPSTTSALEEKIEKMQSTLDRFMEKMETALDRLCEEVSFLRSSNEKRMEGAENPLHAEQEIGEDPSPSSPSPSDNSEVMPQAENAQQASSSTAIGGAKVDNSEVMPQAENAQQASSSTAIEGAKVEVVEVSASAMDPVQFRSQRSKVTRRKAADCERDELHRLKEIVKKNGRTLVDCGGNGACQFDSLLHALTYAGVPDVPSSSKELRYKLVDFLSDKNIQERIWINENLEGDDAGSLTTFRETIESEAIRSLGGETTLEDYLRRMRKVREWGDGGTLLAAACVYKTRIVCYHDAESSGKTVIEVPPMWEDFQPEHTIHVACLHDNHFYSTKLLGPSLTGSSVLDSTMSFDELQNQVKSRLSEAIGPTVSSTACLGLMDVDIRDVVVSKEVALQVLLEITRACREEYKDNLNMLAMKTNILNAELAFVSPDGSCCFSAALCANSDLERLEHAHRGEQQTINLERHFPSDNMRILSLRRMMVEKYGHPDIILKMPNWIARNNGDNDWFGDFGGDHALAALSVEWKRWHVIVDPRSMKSGGSSSVYLVGHWRDYKRLHQHTTTTYP</sequence>
<dbReference type="CDD" id="cd22758">
    <property type="entry name" value="OTU_232R-like"/>
    <property type="match status" value="1"/>
</dbReference>
<keyword evidence="3" id="KW-1185">Reference proteome</keyword>
<name>A0AB34IH58_PRYPA</name>
<feature type="region of interest" description="Disordered" evidence="1">
    <location>
        <begin position="228"/>
        <end position="263"/>
    </location>
</feature>
<dbReference type="Gene3D" id="3.90.70.80">
    <property type="match status" value="1"/>
</dbReference>
<dbReference type="InterPro" id="IPR050704">
    <property type="entry name" value="Peptidase_C85-like"/>
</dbReference>
<feature type="region of interest" description="Disordered" evidence="1">
    <location>
        <begin position="154"/>
        <end position="176"/>
    </location>
</feature>
<feature type="compositionally biased region" description="Polar residues" evidence="1">
    <location>
        <begin position="244"/>
        <end position="263"/>
    </location>
</feature>